<evidence type="ECO:0000256" key="1">
    <source>
        <dbReference type="SAM" id="MobiDB-lite"/>
    </source>
</evidence>
<evidence type="ECO:0000313" key="3">
    <source>
        <dbReference type="Proteomes" id="UP000807159"/>
    </source>
</evidence>
<organism evidence="2 3">
    <name type="scientific">Populus deltoides</name>
    <name type="common">Eastern poplar</name>
    <name type="synonym">Eastern cottonwood</name>
    <dbReference type="NCBI Taxonomy" id="3696"/>
    <lineage>
        <taxon>Eukaryota</taxon>
        <taxon>Viridiplantae</taxon>
        <taxon>Streptophyta</taxon>
        <taxon>Embryophyta</taxon>
        <taxon>Tracheophyta</taxon>
        <taxon>Spermatophyta</taxon>
        <taxon>Magnoliopsida</taxon>
        <taxon>eudicotyledons</taxon>
        <taxon>Gunneridae</taxon>
        <taxon>Pentapetalae</taxon>
        <taxon>rosids</taxon>
        <taxon>fabids</taxon>
        <taxon>Malpighiales</taxon>
        <taxon>Salicaceae</taxon>
        <taxon>Saliceae</taxon>
        <taxon>Populus</taxon>
    </lineage>
</organism>
<proteinExistence type="predicted"/>
<accession>A0A8T2WW44</accession>
<evidence type="ECO:0000313" key="2">
    <source>
        <dbReference type="EMBL" id="KAH8485565.1"/>
    </source>
</evidence>
<feature type="compositionally biased region" description="Polar residues" evidence="1">
    <location>
        <begin position="1"/>
        <end position="18"/>
    </location>
</feature>
<name>A0A8T2WW44_POPDE</name>
<dbReference type="EMBL" id="JACEGQ020000016">
    <property type="protein sequence ID" value="KAH8485565.1"/>
    <property type="molecule type" value="Genomic_DNA"/>
</dbReference>
<keyword evidence="3" id="KW-1185">Reference proteome</keyword>
<reference evidence="2" key="1">
    <citation type="journal article" date="2021" name="J. Hered.">
        <title>Genome Assembly of Salicaceae Populus deltoides (Eastern Cottonwood) I-69 Based on Nanopore Sequencing and Hi-C Technologies.</title>
        <authorList>
            <person name="Bai S."/>
            <person name="Wu H."/>
            <person name="Zhang J."/>
            <person name="Pan Z."/>
            <person name="Zhao W."/>
            <person name="Li Z."/>
            <person name="Tong C."/>
        </authorList>
    </citation>
    <scope>NUCLEOTIDE SEQUENCE</scope>
    <source>
        <tissue evidence="2">Leaf</tissue>
    </source>
</reference>
<dbReference type="PANTHER" id="PTHR31696:SF71">
    <property type="entry name" value="PROTEIN MIZU-KUSSEI 1"/>
    <property type="match status" value="1"/>
</dbReference>
<dbReference type="AlphaFoldDB" id="A0A8T2WW44"/>
<sequence>MKHQQISLERNSSCSRSTGKIIPSNYMRSIPEQEDHHSQISLRRLNNTKINSRFTCFFSSIFKILSFPNILIPTACKWLSIPTQNLSITPSLGRKVTGTIFGNRHGHVNFAVQDDPVSEPVLLLELPMSTAMLVKEMSSGLVRIALECDKVRAPQVQTGQQGKLFNEPTWTMYCNGRKCGYAVSRRCTYSDRYVFGTVKSVSAGAGVIPVIEDGRKSDGVDGELMYMRAKFERVVGSRDSEAYYMMNPEGNGVPELSIFLLRI</sequence>
<protein>
    <recommendedName>
        <fullName evidence="4">Protein MIZU-KUSSEI 1-like</fullName>
    </recommendedName>
</protein>
<dbReference type="InterPro" id="IPR006460">
    <property type="entry name" value="MIZ1-like_pln"/>
</dbReference>
<dbReference type="GO" id="GO:0010274">
    <property type="term" value="P:hydrotropism"/>
    <property type="evidence" value="ECO:0007669"/>
    <property type="project" value="InterPro"/>
</dbReference>
<dbReference type="PANTHER" id="PTHR31696">
    <property type="entry name" value="PROTEIN MIZU-KUSSEI 1"/>
    <property type="match status" value="1"/>
</dbReference>
<comment type="caution">
    <text evidence="2">The sequence shown here is derived from an EMBL/GenBank/DDBJ whole genome shotgun (WGS) entry which is preliminary data.</text>
</comment>
<dbReference type="Proteomes" id="UP000807159">
    <property type="component" value="Chromosome 16"/>
</dbReference>
<gene>
    <name evidence="2" type="ORF">H0E87_027122</name>
</gene>
<dbReference type="Pfam" id="PF04759">
    <property type="entry name" value="DUF617"/>
    <property type="match status" value="1"/>
</dbReference>
<evidence type="ECO:0008006" key="4">
    <source>
        <dbReference type="Google" id="ProtNLM"/>
    </source>
</evidence>
<dbReference type="NCBIfam" id="TIGR01570">
    <property type="entry name" value="A_thal_3588"/>
    <property type="match status" value="1"/>
</dbReference>
<feature type="region of interest" description="Disordered" evidence="1">
    <location>
        <begin position="1"/>
        <end position="21"/>
    </location>
</feature>